<dbReference type="InterPro" id="IPR036942">
    <property type="entry name" value="Beta-barrel_TonB_sf"/>
</dbReference>
<dbReference type="PANTHER" id="PTHR40980">
    <property type="entry name" value="PLUG DOMAIN-CONTAINING PROTEIN"/>
    <property type="match status" value="1"/>
</dbReference>
<evidence type="ECO:0000259" key="4">
    <source>
        <dbReference type="Pfam" id="PF00593"/>
    </source>
</evidence>
<protein>
    <recommendedName>
        <fullName evidence="4">TonB-dependent receptor-like beta-barrel domain-containing protein</fullName>
    </recommendedName>
</protein>
<evidence type="ECO:0000313" key="6">
    <source>
        <dbReference type="Proteomes" id="UP000218231"/>
    </source>
</evidence>
<dbReference type="Proteomes" id="UP000218231">
    <property type="component" value="Unassembled WGS sequence"/>
</dbReference>
<dbReference type="STRING" id="2018661.A0A2A2M3Y1"/>
<sequence>MISFKSRSGLDFSGNAGVRYVRTGLDSFGTTTVPNQATLNISNPYSSRCAIAAPPAGAPPGATPSTPGGVCNLGPTGYALLQQFAGVNSVNLYNQAKNSYTYWLPSVNLKFGVTRNLIARLAGSKVLTRPDSALIRNFQQITIDGNGNFLSTVGNPYLKPATAWQFDATAEWYFSKVGSLTVDAFYKDVSNFFYQSVVSLPLQNNGVTFPLLTRGPANYNGHGKIKGVEVAYQQTFSFLPGFLNGFGFTGNYSYIESSGLPNSFLNGGAPVTNVAAQTVRGSLPLEGLSKHNVNATLFYEKGPISLRAAYNWRSKYLLTAADVIFPYTSIFQDASGQLDASAFLNVTKAIKIGVQGVNLTNTVTKTLQAYTGDPAQLAPRSYFMNDRRFSFILRGNF</sequence>
<keyword evidence="2" id="KW-0472">Membrane</keyword>
<comment type="subcellular location">
    <subcellularLocation>
        <location evidence="1">Cell outer membrane</location>
    </subcellularLocation>
</comment>
<dbReference type="PANTHER" id="PTHR40980:SF3">
    <property type="entry name" value="TONB-DEPENDENT RECEPTOR-LIKE BETA-BARREL DOMAIN-CONTAINING PROTEIN"/>
    <property type="match status" value="1"/>
</dbReference>
<gene>
    <name evidence="5" type="ORF">WR25_10989</name>
</gene>
<keyword evidence="6" id="KW-1185">Reference proteome</keyword>
<accession>A0A2A2M3Y1</accession>
<name>A0A2A2M3Y1_9BILA</name>
<organism evidence="5 6">
    <name type="scientific">Diploscapter pachys</name>
    <dbReference type="NCBI Taxonomy" id="2018661"/>
    <lineage>
        <taxon>Eukaryota</taxon>
        <taxon>Metazoa</taxon>
        <taxon>Ecdysozoa</taxon>
        <taxon>Nematoda</taxon>
        <taxon>Chromadorea</taxon>
        <taxon>Rhabditida</taxon>
        <taxon>Rhabditina</taxon>
        <taxon>Rhabditomorpha</taxon>
        <taxon>Rhabditoidea</taxon>
        <taxon>Rhabditidae</taxon>
        <taxon>Diploscapter</taxon>
    </lineage>
</organism>
<comment type="caution">
    <text evidence="5">The sequence shown here is derived from an EMBL/GenBank/DDBJ whole genome shotgun (WGS) entry which is preliminary data.</text>
</comment>
<evidence type="ECO:0000256" key="3">
    <source>
        <dbReference type="ARBA" id="ARBA00023237"/>
    </source>
</evidence>
<evidence type="ECO:0000256" key="2">
    <source>
        <dbReference type="ARBA" id="ARBA00023136"/>
    </source>
</evidence>
<dbReference type="EMBL" id="LIAE01005901">
    <property type="protein sequence ID" value="PAV92917.1"/>
    <property type="molecule type" value="Genomic_DNA"/>
</dbReference>
<dbReference type="AlphaFoldDB" id="A0A2A2M3Y1"/>
<proteinExistence type="predicted"/>
<reference evidence="5 6" key="1">
    <citation type="journal article" date="2017" name="Curr. Biol.">
        <title>Genome architecture and evolution of a unichromosomal asexual nematode.</title>
        <authorList>
            <person name="Fradin H."/>
            <person name="Zegar C."/>
            <person name="Gutwein M."/>
            <person name="Lucas J."/>
            <person name="Kovtun M."/>
            <person name="Corcoran D."/>
            <person name="Baugh L.R."/>
            <person name="Kiontke K."/>
            <person name="Gunsalus K."/>
            <person name="Fitch D.H."/>
            <person name="Piano F."/>
        </authorList>
    </citation>
    <scope>NUCLEOTIDE SEQUENCE [LARGE SCALE GENOMIC DNA]</scope>
    <source>
        <strain evidence="5">PF1309</strain>
    </source>
</reference>
<dbReference type="InterPro" id="IPR000531">
    <property type="entry name" value="Beta-barrel_TonB"/>
</dbReference>
<dbReference type="Pfam" id="PF00593">
    <property type="entry name" value="TonB_dep_Rec_b-barrel"/>
    <property type="match status" value="1"/>
</dbReference>
<evidence type="ECO:0000313" key="5">
    <source>
        <dbReference type="EMBL" id="PAV92917.1"/>
    </source>
</evidence>
<dbReference type="SUPFAM" id="SSF56935">
    <property type="entry name" value="Porins"/>
    <property type="match status" value="1"/>
</dbReference>
<feature type="domain" description="TonB-dependent receptor-like beta-barrel" evidence="4">
    <location>
        <begin position="11"/>
        <end position="359"/>
    </location>
</feature>
<dbReference type="Gene3D" id="2.40.170.20">
    <property type="entry name" value="TonB-dependent receptor, beta-barrel domain"/>
    <property type="match status" value="1"/>
</dbReference>
<evidence type="ECO:0000256" key="1">
    <source>
        <dbReference type="ARBA" id="ARBA00004442"/>
    </source>
</evidence>
<dbReference type="OrthoDB" id="10535365at2759"/>
<keyword evidence="3" id="KW-0998">Cell outer membrane</keyword>